<keyword evidence="2" id="KW-1185">Reference proteome</keyword>
<protein>
    <submittedName>
        <fullName evidence="1">Uncharacterized protein</fullName>
    </submittedName>
</protein>
<dbReference type="EMBL" id="JBHUFC010000001">
    <property type="protein sequence ID" value="MFD1785966.1"/>
    <property type="molecule type" value="Genomic_DNA"/>
</dbReference>
<accession>A0ABW4N7N1</accession>
<dbReference type="RefSeq" id="WP_350025998.1">
    <property type="nucleotide sequence ID" value="NZ_JBHUFC010000001.1"/>
</dbReference>
<comment type="caution">
    <text evidence="1">The sequence shown here is derived from an EMBL/GenBank/DDBJ whole genome shotgun (WGS) entry which is preliminary data.</text>
</comment>
<evidence type="ECO:0000313" key="2">
    <source>
        <dbReference type="Proteomes" id="UP001597283"/>
    </source>
</evidence>
<evidence type="ECO:0000313" key="1">
    <source>
        <dbReference type="EMBL" id="MFD1785966.1"/>
    </source>
</evidence>
<proteinExistence type="predicted"/>
<organism evidence="1 2">
    <name type="scientific">Sphingomonas floccifaciens</name>
    <dbReference type="NCBI Taxonomy" id="1844115"/>
    <lineage>
        <taxon>Bacteria</taxon>
        <taxon>Pseudomonadati</taxon>
        <taxon>Pseudomonadota</taxon>
        <taxon>Alphaproteobacteria</taxon>
        <taxon>Sphingomonadales</taxon>
        <taxon>Sphingomonadaceae</taxon>
        <taxon>Sphingomonas</taxon>
    </lineage>
</organism>
<reference evidence="2" key="1">
    <citation type="journal article" date="2019" name="Int. J. Syst. Evol. Microbiol.">
        <title>The Global Catalogue of Microorganisms (GCM) 10K type strain sequencing project: providing services to taxonomists for standard genome sequencing and annotation.</title>
        <authorList>
            <consortium name="The Broad Institute Genomics Platform"/>
            <consortium name="The Broad Institute Genome Sequencing Center for Infectious Disease"/>
            <person name="Wu L."/>
            <person name="Ma J."/>
        </authorList>
    </citation>
    <scope>NUCLEOTIDE SEQUENCE [LARGE SCALE GENOMIC DNA]</scope>
    <source>
        <strain evidence="2">Q85</strain>
    </source>
</reference>
<sequence>MSDLPVGEWPWDGERDTNEAEPLVDDMDAWDGAILPGHEVGKLVAELRRLLAALPGLGVAPPDCRDVRVTLAGEEGDVSEPTLGINVLDFDLGGMVLPIGIEDWQLRRDTWTPVERVAALMVDRLVHARTHRRKLLRRDRKMREGFERDVARLGGGAAPLWLRMEPLRFDAPPSHLFRLPYVALDIRLDIHMWWAPSRIESVGSTPRLGRMHAQSGTGHRRNVERLKVIRSTGSVGWISDVAVALIERTGQNPAEVFREERQAALHDGDRAHFGCQGHFGALFCHNGVLTPYFTFACGSYSDGVLTLHGTYPEALAVAVVGRPLAQCVDHPAFVAAAAVIERAECNNQWLKLFHTPRLITVEETERRWAQRCAMKAAGECAPTGAR</sequence>
<dbReference type="Proteomes" id="UP001597283">
    <property type="component" value="Unassembled WGS sequence"/>
</dbReference>
<name>A0ABW4N7N1_9SPHN</name>
<gene>
    <name evidence="1" type="ORF">ACFSC3_00115</name>
</gene>